<feature type="domain" description="4Fe-4S ferredoxin-type" evidence="4">
    <location>
        <begin position="43"/>
        <end position="72"/>
    </location>
</feature>
<dbReference type="PATRIC" id="fig|1838285.3.peg.416"/>
<dbReference type="PRINTS" id="PR01868">
    <property type="entry name" value="ABCEFAMILY"/>
</dbReference>
<name>A0A1F2PCG5_9EURY</name>
<organism evidence="5 6">
    <name type="scientific">Candidatus Syntropharchaeum caldarium</name>
    <dbReference type="NCBI Taxonomy" id="1838285"/>
    <lineage>
        <taxon>Archaea</taxon>
        <taxon>Methanobacteriati</taxon>
        <taxon>Methanobacteriota</taxon>
        <taxon>Stenosarchaea group</taxon>
        <taxon>Methanomicrobia</taxon>
        <taxon>Methanosarcinales</taxon>
        <taxon>ANME-2 cluster</taxon>
        <taxon>Candidatus Syntropharchaeum</taxon>
    </lineage>
</organism>
<dbReference type="STRING" id="1838285.SCAL_000411"/>
<dbReference type="InterPro" id="IPR017896">
    <property type="entry name" value="4Fe4S_Fe-S-bd"/>
</dbReference>
<dbReference type="GO" id="GO:0016887">
    <property type="term" value="F:ATP hydrolysis activity"/>
    <property type="evidence" value="ECO:0007669"/>
    <property type="project" value="InterPro"/>
</dbReference>
<accession>A0A1F2PCG5</accession>
<sequence>MRSRLAVLRQDKCHPDRCEKECYRFCPMVRTGNETVTFDEKSHKAIISEVLCEGCGICVKRCPFNAITIIGLPEELEGKETNRYGPNGFVLYGLPIPREGRVTGLLGPNGIGKSTVIKILSGEIMPNLGRGEEVGWDEILKRYAGSELFDYFKALRDGSIRSATKPQYVDRIPKVFTGNVAELLERTDEKGMMKDYASLLGIDKLFEHEIDTLSGGELQRVAITACISRDADIYFLDELTPYLDIYQRIKVTNLVQELSKDVTVFVVEHDLAILDSMADVLHIAYGIPSVYGVITSIKGVRTGINEYLSGYLAKENIRIRDKPIKFEAHHPRDDTGGNPFIIYNSFEVSYDHFKLNAQGGTIYEGEMLGIVGENSIGKSTFLKVLAGKITPSRGDPGIETRISYKPQYIKADEDITVQDLLSSITQEFNSAYYRSEILKPLQLEEILDSSLILLSGGELQRTAIAATLSREADLYIFDEPSAHLDVEQRMQATKVIRKFVENNNLCAMVVDHDIYMIDLLSDRLLVFDGKPGEWGRVEGPFNMRDGMNRFLKMINTTFRRDEEGRPRINKLNSKLDREQKAAGEYYYVLEG</sequence>
<dbReference type="Pfam" id="PF00005">
    <property type="entry name" value="ABC_tran"/>
    <property type="match status" value="2"/>
</dbReference>
<evidence type="ECO:0000259" key="3">
    <source>
        <dbReference type="PROSITE" id="PS50893"/>
    </source>
</evidence>
<dbReference type="InterPro" id="IPR007209">
    <property type="entry name" value="RNaseL-inhib-like_metal-bd_dom"/>
</dbReference>
<proteinExistence type="predicted"/>
<dbReference type="PROSITE" id="PS00198">
    <property type="entry name" value="4FE4S_FER_1"/>
    <property type="match status" value="1"/>
</dbReference>
<keyword evidence="6" id="KW-1185">Reference proteome</keyword>
<gene>
    <name evidence="5" type="ORF">SCAL_000411</name>
</gene>
<dbReference type="NCBIfam" id="NF009945">
    <property type="entry name" value="PRK13409.1"/>
    <property type="match status" value="1"/>
</dbReference>
<dbReference type="GO" id="GO:0005524">
    <property type="term" value="F:ATP binding"/>
    <property type="evidence" value="ECO:0007669"/>
    <property type="project" value="UniProtKB-KW"/>
</dbReference>
<protein>
    <submittedName>
        <fullName evidence="5">ATPase, Rnase L inhibitor (RLI) like protein</fullName>
    </submittedName>
</protein>
<dbReference type="InterPro" id="IPR017900">
    <property type="entry name" value="4Fe4S_Fe_S_CS"/>
</dbReference>
<dbReference type="Gene3D" id="3.40.50.300">
    <property type="entry name" value="P-loop containing nucleotide triphosphate hydrolases"/>
    <property type="match status" value="2"/>
</dbReference>
<dbReference type="InterPro" id="IPR013283">
    <property type="entry name" value="RLI1"/>
</dbReference>
<dbReference type="GO" id="GO:0016491">
    <property type="term" value="F:oxidoreductase activity"/>
    <property type="evidence" value="ECO:0007669"/>
    <property type="project" value="UniProtKB-ARBA"/>
</dbReference>
<dbReference type="FunFam" id="3.40.50.300:FF:001546">
    <property type="entry name" value="RNase L inhibitor homolog"/>
    <property type="match status" value="1"/>
</dbReference>
<dbReference type="PANTHER" id="PTHR19248">
    <property type="entry name" value="ATP-BINDING TRANSPORT PROTEIN-RELATED"/>
    <property type="match status" value="1"/>
</dbReference>
<keyword evidence="1" id="KW-0547">Nucleotide-binding</keyword>
<evidence type="ECO:0000256" key="1">
    <source>
        <dbReference type="ARBA" id="ARBA00022741"/>
    </source>
</evidence>
<dbReference type="InterPro" id="IPR003593">
    <property type="entry name" value="AAA+_ATPase"/>
</dbReference>
<evidence type="ECO:0000313" key="6">
    <source>
        <dbReference type="Proteomes" id="UP000186940"/>
    </source>
</evidence>
<dbReference type="EMBL" id="LYOS01000001">
    <property type="protein sequence ID" value="OFV68735.1"/>
    <property type="molecule type" value="Genomic_DNA"/>
</dbReference>
<dbReference type="SUPFAM" id="SSF52540">
    <property type="entry name" value="P-loop containing nucleoside triphosphate hydrolases"/>
    <property type="match status" value="2"/>
</dbReference>
<evidence type="ECO:0000259" key="4">
    <source>
        <dbReference type="PROSITE" id="PS51379"/>
    </source>
</evidence>
<dbReference type="InterPro" id="IPR003439">
    <property type="entry name" value="ABC_transporter-like_ATP-bd"/>
</dbReference>
<dbReference type="Proteomes" id="UP000186940">
    <property type="component" value="Unassembled WGS sequence"/>
</dbReference>
<evidence type="ECO:0000313" key="5">
    <source>
        <dbReference type="EMBL" id="OFV68735.1"/>
    </source>
</evidence>
<reference evidence="5" key="1">
    <citation type="submission" date="2016-05" db="EMBL/GenBank/DDBJ databases">
        <title>Microbial consortia oxidize butane by reversing methanogenesis.</title>
        <authorList>
            <person name="Laso-Perez R."/>
            <person name="Richter M."/>
            <person name="Wegener G."/>
            <person name="Musat F."/>
        </authorList>
    </citation>
    <scope>NUCLEOTIDE SEQUENCE [LARGE SCALE GENOMIC DNA]</scope>
    <source>
        <strain evidence="5">BOX2</strain>
    </source>
</reference>
<dbReference type="PROSITE" id="PS51379">
    <property type="entry name" value="4FE4S_FER_2"/>
    <property type="match status" value="1"/>
</dbReference>
<dbReference type="InterPro" id="IPR027417">
    <property type="entry name" value="P-loop_NTPase"/>
</dbReference>
<feature type="domain" description="ABC transporter" evidence="3">
    <location>
        <begin position="340"/>
        <end position="553"/>
    </location>
</feature>
<dbReference type="Pfam" id="PF00037">
    <property type="entry name" value="Fer4"/>
    <property type="match status" value="1"/>
</dbReference>
<dbReference type="PROSITE" id="PS50893">
    <property type="entry name" value="ABC_TRANSPORTER_2"/>
    <property type="match status" value="2"/>
</dbReference>
<dbReference type="SMART" id="SM00382">
    <property type="entry name" value="AAA"/>
    <property type="match status" value="2"/>
</dbReference>
<dbReference type="AlphaFoldDB" id="A0A1F2PCG5"/>
<keyword evidence="2" id="KW-0067">ATP-binding</keyword>
<evidence type="ECO:0000256" key="2">
    <source>
        <dbReference type="ARBA" id="ARBA00022840"/>
    </source>
</evidence>
<dbReference type="Pfam" id="PF04068">
    <property type="entry name" value="Fer4_RLI"/>
    <property type="match status" value="1"/>
</dbReference>
<dbReference type="SUPFAM" id="SSF54862">
    <property type="entry name" value="4Fe-4S ferredoxins"/>
    <property type="match status" value="1"/>
</dbReference>
<feature type="domain" description="ABC transporter" evidence="3">
    <location>
        <begin position="76"/>
        <end position="317"/>
    </location>
</feature>
<comment type="caution">
    <text evidence="5">The sequence shown here is derived from an EMBL/GenBank/DDBJ whole genome shotgun (WGS) entry which is preliminary data.</text>
</comment>